<comment type="caution">
    <text evidence="1">The sequence shown here is derived from an EMBL/GenBank/DDBJ whole genome shotgun (WGS) entry which is preliminary data.</text>
</comment>
<accession>A0AAU9J3F3</accession>
<dbReference type="AlphaFoldDB" id="A0AAU9J3F3"/>
<reference evidence="1" key="1">
    <citation type="submission" date="2021-09" db="EMBL/GenBank/DDBJ databases">
        <authorList>
            <consortium name="AG Swart"/>
            <person name="Singh M."/>
            <person name="Singh A."/>
            <person name="Seah K."/>
            <person name="Emmerich C."/>
        </authorList>
    </citation>
    <scope>NUCLEOTIDE SEQUENCE</scope>
    <source>
        <strain evidence="1">ATCC30299</strain>
    </source>
</reference>
<protein>
    <submittedName>
        <fullName evidence="1">Uncharacterized protein</fullName>
    </submittedName>
</protein>
<dbReference type="Proteomes" id="UP001162131">
    <property type="component" value="Unassembled WGS sequence"/>
</dbReference>
<gene>
    <name evidence="1" type="ORF">BSTOLATCC_MIC28707</name>
</gene>
<evidence type="ECO:0000313" key="1">
    <source>
        <dbReference type="EMBL" id="CAG9321425.1"/>
    </source>
</evidence>
<evidence type="ECO:0000313" key="2">
    <source>
        <dbReference type="Proteomes" id="UP001162131"/>
    </source>
</evidence>
<keyword evidence="2" id="KW-1185">Reference proteome</keyword>
<organism evidence="1 2">
    <name type="scientific">Blepharisma stoltei</name>
    <dbReference type="NCBI Taxonomy" id="1481888"/>
    <lineage>
        <taxon>Eukaryota</taxon>
        <taxon>Sar</taxon>
        <taxon>Alveolata</taxon>
        <taxon>Ciliophora</taxon>
        <taxon>Postciliodesmatophora</taxon>
        <taxon>Heterotrichea</taxon>
        <taxon>Heterotrichida</taxon>
        <taxon>Blepharismidae</taxon>
        <taxon>Blepharisma</taxon>
    </lineage>
</organism>
<name>A0AAU9J3F3_9CILI</name>
<dbReference type="EMBL" id="CAJZBQ010000028">
    <property type="protein sequence ID" value="CAG9321425.1"/>
    <property type="molecule type" value="Genomic_DNA"/>
</dbReference>
<sequence>MSHIRSISLDYGGKRVTGEELKIKIASKIKLMQKGLNPVNSSLTSKVSLHNIEKAKNDLTIRKREFDSSISKEIEKIRNDVPLKSNTMHNKTPSQLIGQLENLDSNRMKLMKPRSSTVYPNRKKGGTTRRQLASFSDNLESRDYSIDLCPKLKLSGYSFLRSVYKSKSSIETLRKRLESCESLRSHCEEYSKIANKSITDFGEIQSAKEWVKEFDENTKMEYGEKDPEGMKDVKNYNKGADERMRKSGKSIREEEDNITTFIAGLGKRNIWKFATPSFNKKTEKLLNSMPIYRYGTR</sequence>
<proteinExistence type="predicted"/>